<evidence type="ECO:0000313" key="1">
    <source>
        <dbReference type="EMBL" id="KAF5847540.1"/>
    </source>
</evidence>
<name>A0A8H5ZE13_COCSA</name>
<dbReference type="AlphaFoldDB" id="A0A8H5ZE13"/>
<sequence length="96" mass="10013">MSAYNVPGYTRPKILSKVETVSDPAIVGFSPPMAAGVEKSKTLGEFGEYILQLPTSEVRDGTGVCIWTVNEGPPGIALLTEPASTCGLAIIDTPSC</sequence>
<gene>
    <name evidence="1" type="ORF">GGP41_000279</name>
</gene>
<dbReference type="Proteomes" id="UP000624244">
    <property type="component" value="Unassembled WGS sequence"/>
</dbReference>
<accession>A0A8H5ZE13</accession>
<dbReference type="EMBL" id="WNKQ01000013">
    <property type="protein sequence ID" value="KAF5847540.1"/>
    <property type="molecule type" value="Genomic_DNA"/>
</dbReference>
<protein>
    <submittedName>
        <fullName evidence="1">Uncharacterized protein</fullName>
    </submittedName>
</protein>
<comment type="caution">
    <text evidence="1">The sequence shown here is derived from an EMBL/GenBank/DDBJ whole genome shotgun (WGS) entry which is preliminary data.</text>
</comment>
<organism evidence="1 2">
    <name type="scientific">Cochliobolus sativus</name>
    <name type="common">Common root rot and spot blotch fungus</name>
    <name type="synonym">Bipolaris sorokiniana</name>
    <dbReference type="NCBI Taxonomy" id="45130"/>
    <lineage>
        <taxon>Eukaryota</taxon>
        <taxon>Fungi</taxon>
        <taxon>Dikarya</taxon>
        <taxon>Ascomycota</taxon>
        <taxon>Pezizomycotina</taxon>
        <taxon>Dothideomycetes</taxon>
        <taxon>Pleosporomycetidae</taxon>
        <taxon>Pleosporales</taxon>
        <taxon>Pleosporineae</taxon>
        <taxon>Pleosporaceae</taxon>
        <taxon>Bipolaris</taxon>
    </lineage>
</organism>
<reference evidence="1" key="1">
    <citation type="submission" date="2019-11" db="EMBL/GenBank/DDBJ databases">
        <title>Bipolaris sorokiniana Genome sequencing.</title>
        <authorList>
            <person name="Wang H."/>
        </authorList>
    </citation>
    <scope>NUCLEOTIDE SEQUENCE</scope>
</reference>
<evidence type="ECO:0000313" key="2">
    <source>
        <dbReference type="Proteomes" id="UP000624244"/>
    </source>
</evidence>
<proteinExistence type="predicted"/>